<organism evidence="4 5">
    <name type="scientific">Streptococcus intermedius</name>
    <dbReference type="NCBI Taxonomy" id="1338"/>
    <lineage>
        <taxon>Bacteria</taxon>
        <taxon>Bacillati</taxon>
        <taxon>Bacillota</taxon>
        <taxon>Bacilli</taxon>
        <taxon>Lactobacillales</taxon>
        <taxon>Streptococcaceae</taxon>
        <taxon>Streptococcus</taxon>
        <taxon>Streptococcus anginosus group</taxon>
    </lineage>
</organism>
<protein>
    <submittedName>
        <fullName evidence="4">CAAX amino terminal protease</fullName>
    </submittedName>
</protein>
<feature type="transmembrane region" description="Helical" evidence="2">
    <location>
        <begin position="7"/>
        <end position="27"/>
    </location>
</feature>
<accession>A0AAD1FJ44</accession>
<feature type="domain" description="CAAX prenyl protease 2/Lysostaphin resistance protein A-like" evidence="3">
    <location>
        <begin position="149"/>
        <end position="247"/>
    </location>
</feature>
<evidence type="ECO:0000256" key="1">
    <source>
        <dbReference type="ARBA" id="ARBA00009067"/>
    </source>
</evidence>
<dbReference type="GO" id="GO:0006508">
    <property type="term" value="P:proteolysis"/>
    <property type="evidence" value="ECO:0007669"/>
    <property type="project" value="UniProtKB-KW"/>
</dbReference>
<dbReference type="Proteomes" id="UP000217792">
    <property type="component" value="Chromosome"/>
</dbReference>
<dbReference type="GO" id="GO:0080120">
    <property type="term" value="P:CAAX-box protein maturation"/>
    <property type="evidence" value="ECO:0007669"/>
    <property type="project" value="UniProtKB-ARBA"/>
</dbReference>
<dbReference type="InterPro" id="IPR003675">
    <property type="entry name" value="Rce1/LyrA-like_dom"/>
</dbReference>
<proteinExistence type="inferred from homology"/>
<keyword evidence="2" id="KW-0812">Transmembrane</keyword>
<feature type="transmembrane region" description="Helical" evidence="2">
    <location>
        <begin position="207"/>
        <end position="227"/>
    </location>
</feature>
<evidence type="ECO:0000313" key="4">
    <source>
        <dbReference type="EMBL" id="BAW16547.1"/>
    </source>
</evidence>
<evidence type="ECO:0000313" key="5">
    <source>
        <dbReference type="Proteomes" id="UP000217792"/>
    </source>
</evidence>
<feature type="transmembrane region" description="Helical" evidence="2">
    <location>
        <begin position="77"/>
        <end position="101"/>
    </location>
</feature>
<reference evidence="4 5" key="1">
    <citation type="journal article" date="2017" name="Infect. Immun.">
        <title>Characterization of the Pathogenicity of Streptococcus intermedius TYG1620 Isolated from a Human Brain Abscess Based on the Complete Genome Sequence with Transcriptome Analysis and Transposon Mutagenesis in a Murine Subcutaneous Abscess Model.</title>
        <authorList>
            <person name="Hasegawa N."/>
            <person name="Sekizuka T."/>
            <person name="Sugi Y."/>
            <person name="Kawakami N."/>
            <person name="Ogasawara Y."/>
            <person name="Kato K."/>
            <person name="Yamashita A."/>
            <person name="Takeuchi F."/>
            <person name="Kuroda M."/>
        </authorList>
    </citation>
    <scope>NUCLEOTIDE SEQUENCE [LARGE SCALE GENOMIC DNA]</scope>
    <source>
        <strain evidence="4 5">TYG1620</strain>
    </source>
</reference>
<name>A0AAD1FJ44_STRIT</name>
<keyword evidence="4" id="KW-0645">Protease</keyword>
<dbReference type="AlphaFoldDB" id="A0AAD1FJ44"/>
<sequence length="302" mass="33673">MSKKSSIFAFIGLAYGLAWIIWFGLWLCGIKLGEPVSQISSIAAMWMPALAFFILKKVRPDQIEMKATFSLNLKGRWYYYLLALWLPAVLSVLGAGLYYLVFSKQFSLGFESLRTILDRIGASQTNVSVKLVVCVQILSALTYGPFLNSLLAVGEEIGWRGYLYPALREQFSAVQAHLLIGLIWSLWHLPINLQGYNYGLTYVGYPWLGVLAMFVFCFSLGVLLSWVMEKTGSILAPALLHGAVNAIAGLGFLFQLPTEKVLALRILGPSPAGFLAVLPFLFLALAILQKERKSRHEFCEYL</sequence>
<dbReference type="InterPro" id="IPR042150">
    <property type="entry name" value="MmRce1-like"/>
</dbReference>
<keyword evidence="4" id="KW-0378">Hydrolase</keyword>
<feature type="transmembrane region" description="Helical" evidence="2">
    <location>
        <begin position="127"/>
        <end position="151"/>
    </location>
</feature>
<dbReference type="GO" id="GO:0004175">
    <property type="term" value="F:endopeptidase activity"/>
    <property type="evidence" value="ECO:0007669"/>
    <property type="project" value="UniProtKB-ARBA"/>
</dbReference>
<comment type="similarity">
    <text evidence="1">Belongs to the UPF0177 family.</text>
</comment>
<dbReference type="RefSeq" id="WP_009568218.1">
    <property type="nucleotide sequence ID" value="NZ_AP014880.1"/>
</dbReference>
<gene>
    <name evidence="4" type="ORF">SITYG_05610</name>
</gene>
<keyword evidence="2" id="KW-1133">Transmembrane helix</keyword>
<feature type="transmembrane region" description="Helical" evidence="2">
    <location>
        <begin position="234"/>
        <end position="254"/>
    </location>
</feature>
<evidence type="ECO:0000259" key="3">
    <source>
        <dbReference type="Pfam" id="PF02517"/>
    </source>
</evidence>
<dbReference type="PANTHER" id="PTHR35797">
    <property type="entry name" value="PROTEASE-RELATED"/>
    <property type="match status" value="1"/>
</dbReference>
<dbReference type="PANTHER" id="PTHR35797:SF1">
    <property type="entry name" value="PROTEASE"/>
    <property type="match status" value="1"/>
</dbReference>
<feature type="transmembrane region" description="Helical" evidence="2">
    <location>
        <begin position="39"/>
        <end position="56"/>
    </location>
</feature>
<evidence type="ECO:0000256" key="2">
    <source>
        <dbReference type="SAM" id="Phobius"/>
    </source>
</evidence>
<dbReference type="Pfam" id="PF02517">
    <property type="entry name" value="Rce1-like"/>
    <property type="match status" value="1"/>
</dbReference>
<keyword evidence="2" id="KW-0472">Membrane</keyword>
<feature type="transmembrane region" description="Helical" evidence="2">
    <location>
        <begin position="266"/>
        <end position="288"/>
    </location>
</feature>
<feature type="transmembrane region" description="Helical" evidence="2">
    <location>
        <begin position="171"/>
        <end position="187"/>
    </location>
</feature>
<dbReference type="EMBL" id="AP014880">
    <property type="protein sequence ID" value="BAW16547.1"/>
    <property type="molecule type" value="Genomic_DNA"/>
</dbReference>